<sequence>MRVGNKRLNILSKVVTIAILLTCVYAGGSNKEVYAAENNNEMNQSYRRANIQVGKIKPCDFLNVRSGAGVRNSVVTKVYTNDTVEVLEKNNNGWYKIKPANGTIGWVNGSYVQMQGDNNNQVCDKSKKIVDLAYKQLGKPYSWGANGPNSFDCSGLTSYVYKNAASVNLPRTSREQVNVGKTVSKNNLKAGDLVFFSSTGKGITHVGLYIGGSKMIHSPKPGENVKIDNINSSYYSRTYVTAKSIL</sequence>
<keyword evidence="3" id="KW-0378">Hydrolase</keyword>
<dbReference type="Proteomes" id="UP001301012">
    <property type="component" value="Unassembled WGS sequence"/>
</dbReference>
<dbReference type="PANTHER" id="PTHR47053:SF1">
    <property type="entry name" value="MUREIN DD-ENDOPEPTIDASE MEPH-RELATED"/>
    <property type="match status" value="1"/>
</dbReference>
<name>A0ABT7E7S6_9FIRM</name>
<dbReference type="Pfam" id="PF08239">
    <property type="entry name" value="SH3_3"/>
    <property type="match status" value="1"/>
</dbReference>
<keyword evidence="2" id="KW-0645">Protease</keyword>
<dbReference type="PANTHER" id="PTHR47053">
    <property type="entry name" value="MUREIN DD-ENDOPEPTIDASE MEPH-RELATED"/>
    <property type="match status" value="1"/>
</dbReference>
<evidence type="ECO:0000256" key="1">
    <source>
        <dbReference type="ARBA" id="ARBA00007074"/>
    </source>
</evidence>
<dbReference type="EMBL" id="JASKYM010000002">
    <property type="protein sequence ID" value="MDK2562985.1"/>
    <property type="molecule type" value="Genomic_DNA"/>
</dbReference>
<dbReference type="InterPro" id="IPR038765">
    <property type="entry name" value="Papain-like_cys_pep_sf"/>
</dbReference>
<keyword evidence="4" id="KW-0788">Thiol protease</keyword>
<dbReference type="SUPFAM" id="SSF50044">
    <property type="entry name" value="SH3-domain"/>
    <property type="match status" value="1"/>
</dbReference>
<dbReference type="InterPro" id="IPR003646">
    <property type="entry name" value="SH3-like_bac-type"/>
</dbReference>
<dbReference type="Gene3D" id="3.90.1720.10">
    <property type="entry name" value="endopeptidase domain like (from Nostoc punctiforme)"/>
    <property type="match status" value="1"/>
</dbReference>
<dbReference type="SUPFAM" id="SSF54001">
    <property type="entry name" value="Cysteine proteinases"/>
    <property type="match status" value="1"/>
</dbReference>
<proteinExistence type="inferred from homology"/>
<dbReference type="Pfam" id="PF00877">
    <property type="entry name" value="NLPC_P60"/>
    <property type="match status" value="1"/>
</dbReference>
<evidence type="ECO:0000259" key="6">
    <source>
        <dbReference type="PROSITE" id="PS51935"/>
    </source>
</evidence>
<evidence type="ECO:0000259" key="5">
    <source>
        <dbReference type="PROSITE" id="PS51781"/>
    </source>
</evidence>
<feature type="domain" description="SH3b" evidence="5">
    <location>
        <begin position="51"/>
        <end position="116"/>
    </location>
</feature>
<protein>
    <submittedName>
        <fullName evidence="7">SH3 domain-containing C40 family peptidase</fullName>
    </submittedName>
</protein>
<dbReference type="Gene3D" id="2.30.30.40">
    <property type="entry name" value="SH3 Domains"/>
    <property type="match status" value="1"/>
</dbReference>
<feature type="domain" description="NlpC/P60" evidence="6">
    <location>
        <begin position="123"/>
        <end position="246"/>
    </location>
</feature>
<accession>A0ABT7E7S6</accession>
<evidence type="ECO:0000256" key="3">
    <source>
        <dbReference type="ARBA" id="ARBA00022801"/>
    </source>
</evidence>
<dbReference type="PROSITE" id="PS51935">
    <property type="entry name" value="NLPC_P60"/>
    <property type="match status" value="1"/>
</dbReference>
<evidence type="ECO:0000256" key="4">
    <source>
        <dbReference type="ARBA" id="ARBA00022807"/>
    </source>
</evidence>
<organism evidence="7 8">
    <name type="scientific">Romboutsia sedimentorum</name>
    <dbReference type="NCBI Taxonomy" id="1368474"/>
    <lineage>
        <taxon>Bacteria</taxon>
        <taxon>Bacillati</taxon>
        <taxon>Bacillota</taxon>
        <taxon>Clostridia</taxon>
        <taxon>Peptostreptococcales</taxon>
        <taxon>Peptostreptococcaceae</taxon>
        <taxon>Romboutsia</taxon>
    </lineage>
</organism>
<dbReference type="InterPro" id="IPR051202">
    <property type="entry name" value="Peptidase_C40"/>
</dbReference>
<dbReference type="RefSeq" id="WP_284131955.1">
    <property type="nucleotide sequence ID" value="NZ_JASKYM010000002.1"/>
</dbReference>
<dbReference type="InterPro" id="IPR000064">
    <property type="entry name" value="NLP_P60_dom"/>
</dbReference>
<gene>
    <name evidence="7" type="ORF">QOZ84_05465</name>
</gene>
<keyword evidence="8" id="KW-1185">Reference proteome</keyword>
<dbReference type="SMART" id="SM00287">
    <property type="entry name" value="SH3b"/>
    <property type="match status" value="1"/>
</dbReference>
<evidence type="ECO:0000256" key="2">
    <source>
        <dbReference type="ARBA" id="ARBA00022670"/>
    </source>
</evidence>
<evidence type="ECO:0000313" key="7">
    <source>
        <dbReference type="EMBL" id="MDK2562985.1"/>
    </source>
</evidence>
<dbReference type="PROSITE" id="PS51781">
    <property type="entry name" value="SH3B"/>
    <property type="match status" value="1"/>
</dbReference>
<comment type="similarity">
    <text evidence="1">Belongs to the peptidase C40 family.</text>
</comment>
<reference evidence="7 8" key="1">
    <citation type="submission" date="2023-05" db="EMBL/GenBank/DDBJ databases">
        <title>Rombocin, a short stable natural nisin variant, displays selective antimicrobial activity against Listeria monocytogenes and employs dual mode of action to kill target bacterial strains.</title>
        <authorList>
            <person name="Wambui J."/>
            <person name="Stephan R."/>
            <person name="Kuipers O.P."/>
        </authorList>
    </citation>
    <scope>NUCLEOTIDE SEQUENCE [LARGE SCALE GENOMIC DNA]</scope>
    <source>
        <strain evidence="7 8">RC002</strain>
    </source>
</reference>
<dbReference type="InterPro" id="IPR036028">
    <property type="entry name" value="SH3-like_dom_sf"/>
</dbReference>
<comment type="caution">
    <text evidence="7">The sequence shown here is derived from an EMBL/GenBank/DDBJ whole genome shotgun (WGS) entry which is preliminary data.</text>
</comment>
<evidence type="ECO:0000313" key="8">
    <source>
        <dbReference type="Proteomes" id="UP001301012"/>
    </source>
</evidence>